<dbReference type="GO" id="GO:0070530">
    <property type="term" value="F:K63-linked polyubiquitin modification-dependent protein binding"/>
    <property type="evidence" value="ECO:0007669"/>
    <property type="project" value="TreeGrafter"/>
</dbReference>
<dbReference type="OrthoDB" id="2122982at2759"/>
<dbReference type="SMART" id="SM00291">
    <property type="entry name" value="ZnF_ZZ"/>
    <property type="match status" value="1"/>
</dbReference>
<evidence type="ECO:0000259" key="8">
    <source>
        <dbReference type="PROSITE" id="PS50950"/>
    </source>
</evidence>
<dbReference type="InterPro" id="IPR000433">
    <property type="entry name" value="Znf_ZZ"/>
</dbReference>
<dbReference type="Proteomes" id="UP000663880">
    <property type="component" value="Unassembled WGS sequence"/>
</dbReference>
<dbReference type="GO" id="GO:0035973">
    <property type="term" value="P:aggrephagy"/>
    <property type="evidence" value="ECO:0007669"/>
    <property type="project" value="TreeGrafter"/>
</dbReference>
<reference evidence="9" key="1">
    <citation type="submission" date="2021-02" db="EMBL/GenBank/DDBJ databases">
        <authorList>
            <person name="Steward A R."/>
        </authorList>
    </citation>
    <scope>NUCLEOTIDE SEQUENCE</scope>
</reference>
<evidence type="ECO:0000259" key="7">
    <source>
        <dbReference type="PROSITE" id="PS50135"/>
    </source>
</evidence>
<dbReference type="SMART" id="SM00980">
    <property type="entry name" value="THAP"/>
    <property type="match status" value="1"/>
</dbReference>
<name>A0A821V638_9NEOP</name>
<accession>A0A821V638</accession>
<keyword evidence="2 5" id="KW-0863">Zinc-finger</keyword>
<evidence type="ECO:0000256" key="2">
    <source>
        <dbReference type="ARBA" id="ARBA00022771"/>
    </source>
</evidence>
<keyword evidence="4 6" id="KW-0238">DNA-binding</keyword>
<comment type="caution">
    <text evidence="9">The sequence shown here is derived from an EMBL/GenBank/DDBJ whole genome shotgun (WGS) entry which is preliminary data.</text>
</comment>
<dbReference type="GO" id="GO:0016235">
    <property type="term" value="C:aggresome"/>
    <property type="evidence" value="ECO:0007669"/>
    <property type="project" value="TreeGrafter"/>
</dbReference>
<feature type="domain" description="ZZ-type" evidence="7">
    <location>
        <begin position="97"/>
        <end position="147"/>
    </location>
</feature>
<keyword evidence="1" id="KW-0479">Metal-binding</keyword>
<dbReference type="Gene3D" id="3.30.60.90">
    <property type="match status" value="1"/>
</dbReference>
<gene>
    <name evidence="9" type="ORF">PMACD_LOCUS11419</name>
</gene>
<dbReference type="PROSITE" id="PS50950">
    <property type="entry name" value="ZF_THAP"/>
    <property type="match status" value="1"/>
</dbReference>
<dbReference type="GO" id="GO:0044753">
    <property type="term" value="C:amphisome"/>
    <property type="evidence" value="ECO:0007669"/>
    <property type="project" value="TreeGrafter"/>
</dbReference>
<dbReference type="SMART" id="SM00692">
    <property type="entry name" value="DM3"/>
    <property type="match status" value="1"/>
</dbReference>
<proteinExistence type="predicted"/>
<dbReference type="GO" id="GO:0003677">
    <property type="term" value="F:DNA binding"/>
    <property type="evidence" value="ECO:0007669"/>
    <property type="project" value="UniProtKB-UniRule"/>
</dbReference>
<dbReference type="PROSITE" id="PS50135">
    <property type="entry name" value="ZF_ZZ_2"/>
    <property type="match status" value="1"/>
</dbReference>
<dbReference type="InterPro" id="IPR052260">
    <property type="entry name" value="Autophagy_Rcpt_SigReg"/>
</dbReference>
<sequence length="326" mass="37185">MVNYCCVVGCGRNSKSNRHLNFYSLPKQKHRQKQWLKAAGKEDLLNQDMEKLRRNLRFCSRHFPPSSIKNKHLNIDAVPSVRLPGSVPEQDILPTVHEGIMCNVCSEQIIGFRYKCVMCNNYDLCQKCEMLELHEDHYMLRIPKSIKFKIADTFINKWRELIESENKTSALKVEDSSDDEPITKYRKTSGIVNLPEIVKCEIRNEIQRAIKSLRNTEKEARITESSVDVINVTNNISLKPAVESEYANNVIENGSEIPTQIVFADVNNMKCEDDKSEAMAALSVVNTSTESGQIQPVIYLKLNDVLTQLMITPSDQTAQINDSNIF</sequence>
<dbReference type="SUPFAM" id="SSF57716">
    <property type="entry name" value="Glucocorticoid receptor-like (DNA-binding domain)"/>
    <property type="match status" value="1"/>
</dbReference>
<dbReference type="GO" id="GO:0008270">
    <property type="term" value="F:zinc ion binding"/>
    <property type="evidence" value="ECO:0007669"/>
    <property type="project" value="UniProtKB-KW"/>
</dbReference>
<dbReference type="GO" id="GO:0005080">
    <property type="term" value="F:protein kinase C binding"/>
    <property type="evidence" value="ECO:0007669"/>
    <property type="project" value="TreeGrafter"/>
</dbReference>
<dbReference type="PANTHER" id="PTHR15090">
    <property type="entry name" value="SEQUESTOSOME 1-RELATED"/>
    <property type="match status" value="1"/>
</dbReference>
<evidence type="ECO:0000313" key="9">
    <source>
        <dbReference type="EMBL" id="CAF4902585.1"/>
    </source>
</evidence>
<dbReference type="Gene3D" id="6.20.210.20">
    <property type="entry name" value="THAP domain"/>
    <property type="match status" value="1"/>
</dbReference>
<keyword evidence="10" id="KW-1185">Reference proteome</keyword>
<evidence type="ECO:0000256" key="1">
    <source>
        <dbReference type="ARBA" id="ARBA00022723"/>
    </source>
</evidence>
<keyword evidence="3" id="KW-0862">Zinc</keyword>
<dbReference type="InterPro" id="IPR006612">
    <property type="entry name" value="THAP_Znf"/>
</dbReference>
<evidence type="ECO:0000256" key="4">
    <source>
        <dbReference type="ARBA" id="ARBA00023125"/>
    </source>
</evidence>
<protein>
    <submittedName>
        <fullName evidence="9">Uncharacterized protein</fullName>
    </submittedName>
</protein>
<dbReference type="AlphaFoldDB" id="A0A821V638"/>
<evidence type="ECO:0000256" key="6">
    <source>
        <dbReference type="PROSITE-ProRule" id="PRU00309"/>
    </source>
</evidence>
<dbReference type="InterPro" id="IPR038441">
    <property type="entry name" value="THAP_Znf_sf"/>
</dbReference>
<feature type="domain" description="THAP-type" evidence="8">
    <location>
        <begin position="1"/>
        <end position="82"/>
    </location>
</feature>
<dbReference type="PANTHER" id="PTHR15090:SF0">
    <property type="entry name" value="SEQUESTOSOME-1"/>
    <property type="match status" value="1"/>
</dbReference>
<dbReference type="GO" id="GO:0007032">
    <property type="term" value="P:endosome organization"/>
    <property type="evidence" value="ECO:0007669"/>
    <property type="project" value="TreeGrafter"/>
</dbReference>
<evidence type="ECO:0000256" key="3">
    <source>
        <dbReference type="ARBA" id="ARBA00022833"/>
    </source>
</evidence>
<dbReference type="Pfam" id="PF00569">
    <property type="entry name" value="ZZ"/>
    <property type="match status" value="1"/>
</dbReference>
<dbReference type="SUPFAM" id="SSF57850">
    <property type="entry name" value="RING/U-box"/>
    <property type="match status" value="1"/>
</dbReference>
<dbReference type="CDD" id="cd02340">
    <property type="entry name" value="ZZ_NBR1_like"/>
    <property type="match status" value="1"/>
</dbReference>
<evidence type="ECO:0000256" key="5">
    <source>
        <dbReference type="PROSITE-ProRule" id="PRU00228"/>
    </source>
</evidence>
<organism evidence="9 10">
    <name type="scientific">Pieris macdunnoughi</name>
    <dbReference type="NCBI Taxonomy" id="345717"/>
    <lineage>
        <taxon>Eukaryota</taxon>
        <taxon>Metazoa</taxon>
        <taxon>Ecdysozoa</taxon>
        <taxon>Arthropoda</taxon>
        <taxon>Hexapoda</taxon>
        <taxon>Insecta</taxon>
        <taxon>Pterygota</taxon>
        <taxon>Neoptera</taxon>
        <taxon>Endopterygota</taxon>
        <taxon>Lepidoptera</taxon>
        <taxon>Glossata</taxon>
        <taxon>Ditrysia</taxon>
        <taxon>Papilionoidea</taxon>
        <taxon>Pieridae</taxon>
        <taxon>Pierinae</taxon>
        <taxon>Pieris</taxon>
    </lineage>
</organism>
<dbReference type="InterPro" id="IPR043145">
    <property type="entry name" value="Znf_ZZ_sf"/>
</dbReference>
<dbReference type="GO" id="GO:0000423">
    <property type="term" value="P:mitophagy"/>
    <property type="evidence" value="ECO:0007669"/>
    <property type="project" value="TreeGrafter"/>
</dbReference>
<dbReference type="PROSITE" id="PS01357">
    <property type="entry name" value="ZF_ZZ_1"/>
    <property type="match status" value="1"/>
</dbReference>
<evidence type="ECO:0000313" key="10">
    <source>
        <dbReference type="Proteomes" id="UP000663880"/>
    </source>
</evidence>
<dbReference type="EMBL" id="CAJOBZ010000038">
    <property type="protein sequence ID" value="CAF4902585.1"/>
    <property type="molecule type" value="Genomic_DNA"/>
</dbReference>
<dbReference type="Pfam" id="PF05485">
    <property type="entry name" value="THAP"/>
    <property type="match status" value="1"/>
</dbReference>